<dbReference type="Gene3D" id="1.10.3210.10">
    <property type="entry name" value="Hypothetical protein af1432"/>
    <property type="match status" value="1"/>
</dbReference>
<reference evidence="5 6" key="1">
    <citation type="submission" date="2023-03" db="EMBL/GenBank/DDBJ databases">
        <title>Novel Species.</title>
        <authorList>
            <person name="Ma S."/>
        </authorList>
    </citation>
    <scope>NUCLEOTIDE SEQUENCE [LARGE SCALE GENOMIC DNA]</scope>
    <source>
        <strain evidence="5 6">B11</strain>
    </source>
</reference>
<evidence type="ECO:0000313" key="6">
    <source>
        <dbReference type="Proteomes" id="UP001461341"/>
    </source>
</evidence>
<feature type="domain" description="PAC" evidence="2">
    <location>
        <begin position="626"/>
        <end position="676"/>
    </location>
</feature>
<feature type="domain" description="HD-GYP" evidence="4">
    <location>
        <begin position="827"/>
        <end position="1022"/>
    </location>
</feature>
<dbReference type="InterPro" id="IPR013656">
    <property type="entry name" value="PAS_4"/>
</dbReference>
<dbReference type="Proteomes" id="UP001461341">
    <property type="component" value="Chromosome"/>
</dbReference>
<evidence type="ECO:0000259" key="2">
    <source>
        <dbReference type="PROSITE" id="PS50113"/>
    </source>
</evidence>
<dbReference type="InterPro" id="IPR001610">
    <property type="entry name" value="PAC"/>
</dbReference>
<proteinExistence type="predicted"/>
<dbReference type="EMBL" id="CP121689">
    <property type="protein sequence ID" value="WZL76528.1"/>
    <property type="molecule type" value="Genomic_DNA"/>
</dbReference>
<feature type="domain" description="PAC" evidence="2">
    <location>
        <begin position="102"/>
        <end position="154"/>
    </location>
</feature>
<dbReference type="Pfam" id="PF13487">
    <property type="entry name" value="HD_5"/>
    <property type="match status" value="1"/>
</dbReference>
<feature type="domain" description="PAS" evidence="1">
    <location>
        <begin position="279"/>
        <end position="348"/>
    </location>
</feature>
<evidence type="ECO:0000259" key="3">
    <source>
        <dbReference type="PROSITE" id="PS50887"/>
    </source>
</evidence>
<dbReference type="Pfam" id="PF00990">
    <property type="entry name" value="GGDEF"/>
    <property type="match status" value="1"/>
</dbReference>
<dbReference type="PANTHER" id="PTHR44757">
    <property type="entry name" value="DIGUANYLATE CYCLASE DGCP"/>
    <property type="match status" value="1"/>
</dbReference>
<dbReference type="SMART" id="SM00267">
    <property type="entry name" value="GGDEF"/>
    <property type="match status" value="1"/>
</dbReference>
<feature type="domain" description="GGDEF" evidence="3">
    <location>
        <begin position="705"/>
        <end position="835"/>
    </location>
</feature>
<evidence type="ECO:0000313" key="5">
    <source>
        <dbReference type="EMBL" id="WZL76528.1"/>
    </source>
</evidence>
<dbReference type="InterPro" id="IPR029787">
    <property type="entry name" value="Nucleotide_cyclase"/>
</dbReference>
<accession>A0ABZ2YDX7</accession>
<dbReference type="InterPro" id="IPR043128">
    <property type="entry name" value="Rev_trsase/Diguanyl_cyclase"/>
</dbReference>
<dbReference type="NCBIfam" id="TIGR00229">
    <property type="entry name" value="sensory_box"/>
    <property type="match status" value="4"/>
</dbReference>
<dbReference type="SMART" id="SM00471">
    <property type="entry name" value="HDc"/>
    <property type="match status" value="1"/>
</dbReference>
<dbReference type="RefSeq" id="WP_369018692.1">
    <property type="nucleotide sequence ID" value="NZ_CP121689.1"/>
</dbReference>
<keyword evidence="6" id="KW-1185">Reference proteome</keyword>
<dbReference type="SMART" id="SM00086">
    <property type="entry name" value="PAC"/>
    <property type="match status" value="4"/>
</dbReference>
<dbReference type="PROSITE" id="PS50113">
    <property type="entry name" value="PAC"/>
    <property type="match status" value="4"/>
</dbReference>
<dbReference type="PROSITE" id="PS51832">
    <property type="entry name" value="HD_GYP"/>
    <property type="match status" value="1"/>
</dbReference>
<dbReference type="InterPro" id="IPR037522">
    <property type="entry name" value="HD_GYP_dom"/>
</dbReference>
<dbReference type="PROSITE" id="PS50112">
    <property type="entry name" value="PAS"/>
    <property type="match status" value="2"/>
</dbReference>
<dbReference type="InterPro" id="IPR003607">
    <property type="entry name" value="HD/PDEase_dom"/>
</dbReference>
<dbReference type="InterPro" id="IPR029016">
    <property type="entry name" value="GAF-like_dom_sf"/>
</dbReference>
<dbReference type="Gene3D" id="3.30.450.20">
    <property type="entry name" value="PAS domain"/>
    <property type="match status" value="4"/>
</dbReference>
<name>A0ABZ2YDX7_9BACT</name>
<feature type="domain" description="PAC" evidence="2">
    <location>
        <begin position="223"/>
        <end position="278"/>
    </location>
</feature>
<dbReference type="Pfam" id="PF13426">
    <property type="entry name" value="PAS_9"/>
    <property type="match status" value="2"/>
</dbReference>
<gene>
    <name evidence="5" type="ORF">QBE54_02000</name>
</gene>
<dbReference type="Gene3D" id="3.30.70.270">
    <property type="match status" value="1"/>
</dbReference>
<dbReference type="CDD" id="cd01949">
    <property type="entry name" value="GGDEF"/>
    <property type="match status" value="1"/>
</dbReference>
<dbReference type="InterPro" id="IPR052155">
    <property type="entry name" value="Biofilm_reg_signaling"/>
</dbReference>
<dbReference type="SUPFAM" id="SSF55781">
    <property type="entry name" value="GAF domain-like"/>
    <property type="match status" value="1"/>
</dbReference>
<protein>
    <submittedName>
        <fullName evidence="5">PAS domain S-box protein</fullName>
    </submittedName>
</protein>
<feature type="domain" description="PAC" evidence="2">
    <location>
        <begin position="352"/>
        <end position="402"/>
    </location>
</feature>
<feature type="domain" description="PAS" evidence="1">
    <location>
        <begin position="558"/>
        <end position="601"/>
    </location>
</feature>
<dbReference type="PANTHER" id="PTHR44757:SF2">
    <property type="entry name" value="BIOFILM ARCHITECTURE MAINTENANCE PROTEIN MBAA"/>
    <property type="match status" value="1"/>
</dbReference>
<dbReference type="SUPFAM" id="SSF55785">
    <property type="entry name" value="PYP-like sensor domain (PAS domain)"/>
    <property type="match status" value="4"/>
</dbReference>
<dbReference type="InterPro" id="IPR000700">
    <property type="entry name" value="PAS-assoc_C"/>
</dbReference>
<evidence type="ECO:0000259" key="4">
    <source>
        <dbReference type="PROSITE" id="PS51832"/>
    </source>
</evidence>
<dbReference type="InterPro" id="IPR000160">
    <property type="entry name" value="GGDEF_dom"/>
</dbReference>
<dbReference type="SUPFAM" id="SSF109604">
    <property type="entry name" value="HD-domain/PDEase-like"/>
    <property type="match status" value="1"/>
</dbReference>
<evidence type="ECO:0000259" key="1">
    <source>
        <dbReference type="PROSITE" id="PS50112"/>
    </source>
</evidence>
<dbReference type="InterPro" id="IPR035965">
    <property type="entry name" value="PAS-like_dom_sf"/>
</dbReference>
<organism evidence="5 6">
    <name type="scientific">Thermatribacter velox</name>
    <dbReference type="NCBI Taxonomy" id="3039681"/>
    <lineage>
        <taxon>Bacteria</taxon>
        <taxon>Pseudomonadati</taxon>
        <taxon>Atribacterota</taxon>
        <taxon>Atribacteria</taxon>
        <taxon>Atribacterales</taxon>
        <taxon>Thermatribacteraceae</taxon>
        <taxon>Thermatribacter</taxon>
    </lineage>
</organism>
<dbReference type="InterPro" id="IPR000014">
    <property type="entry name" value="PAS"/>
</dbReference>
<dbReference type="PROSITE" id="PS50887">
    <property type="entry name" value="GGDEF"/>
    <property type="match status" value="1"/>
</dbReference>
<dbReference type="Gene3D" id="3.30.450.40">
    <property type="match status" value="1"/>
</dbReference>
<dbReference type="CDD" id="cd00077">
    <property type="entry name" value="HDc"/>
    <property type="match status" value="1"/>
</dbReference>
<dbReference type="SUPFAM" id="SSF55073">
    <property type="entry name" value="Nucleotide cyclase"/>
    <property type="match status" value="1"/>
</dbReference>
<dbReference type="Pfam" id="PF08448">
    <property type="entry name" value="PAS_4"/>
    <property type="match status" value="2"/>
</dbReference>
<sequence length="1023" mass="117877">MGGILGVTFAFLLHCLSKKEGLSLLERNFLLDFLIDNTPDRLYVKDLAGRFLWGNKALLEYFGVKDLKDVVGKTDADFFAPPHSRKTFCDERRIVETGKGLYNIEEQEFWPDGKTTWVSTTKIPLKDWQGRIIGVAGISRDITSLKQREAELKEKERFLESIFEGVQDGLSVLDRDLRILRTNAFMKKLLAFERPLEGEKCFRVYQGRNSPCDDCPALQTFRDGKPHRVLRSHGVEGQKRWVEVITYPWWNAQGEMVGVIEYVREVTERVDLETSLRESEQQFKNLAEVVPVGVLIYQQGRYVYANSQATLITGYAKEELLGMRADYPVHPQFKKEVLERIKERERGRGEREWYEIKIIRKDGVERWVLVSSLTFEYQKRPAGLVSLVDITEIKEREEHLLRLNTLLRLLQEINQRFARGGERKEIFAFVSTLFGEISPYEGGWIFLVDEKEPFFFSWGCIDEESVKRSLFSEELRKKFSQLYSIETLVGAAGRDCLGFPIIFEEKVYGLLVIVPGEAKLSQEEKVLLREIAADLGFAVRNFELLEEERVIRKALEESERRFRNLAEALPFSVLVILRGKVVYFNSQLIKLMGREREELEGMPVEGLFGRDFVEKLKRIEPNSGSPNFEFAFYAPRGGIRWFLVRVNPFPFLGEEALLCSLLDITERKRSEEKIRFLSFHDPLTGLYNRAFFEQEVRRVDVSENLPLSVIMGDLNGLKLTNDAFGHEQGDKLLILSARLIKEVCPKESVVARFGGDEFVVLLPRCNREQARTILENIRKRFEEESRKNELPLSISLGFATKSTPSQSVEECLRIAENWMYQRKLTESSSFRSRALQILEATLRETTLETEEHSQRLARWALVLGERFGLSEHELDILSLLARFHDIGKIAIPRHILQKAGPLTPAEWAVVTKHPETGFRITQAIPELAPIATLILAHHEWWNGEGYPRGLRGEEIPLLVRIVAVCDAFDVMINGRPYKKPLSVEEALLELKRCAGTQFDPKVVELFVELAKKDPAFIQEILEQ</sequence>
<dbReference type="CDD" id="cd00130">
    <property type="entry name" value="PAS"/>
    <property type="match status" value="3"/>
</dbReference>
<dbReference type="SMART" id="SM00091">
    <property type="entry name" value="PAS"/>
    <property type="match status" value="4"/>
</dbReference>
<dbReference type="NCBIfam" id="TIGR00254">
    <property type="entry name" value="GGDEF"/>
    <property type="match status" value="1"/>
</dbReference>